<keyword evidence="2" id="KW-0012">Acyltransferase</keyword>
<evidence type="ECO:0000256" key="1">
    <source>
        <dbReference type="ARBA" id="ARBA00022679"/>
    </source>
</evidence>
<organism evidence="4 5">
    <name type="scientific">Streptomyces daqingensis</name>
    <dbReference type="NCBI Taxonomy" id="1472640"/>
    <lineage>
        <taxon>Bacteria</taxon>
        <taxon>Bacillati</taxon>
        <taxon>Actinomycetota</taxon>
        <taxon>Actinomycetes</taxon>
        <taxon>Kitasatosporales</taxon>
        <taxon>Streptomycetaceae</taxon>
        <taxon>Streptomyces</taxon>
    </lineage>
</organism>
<name>A0ABQ2MFW2_9ACTN</name>
<dbReference type="Pfam" id="PF00583">
    <property type="entry name" value="Acetyltransf_1"/>
    <property type="match status" value="1"/>
</dbReference>
<keyword evidence="5" id="KW-1185">Reference proteome</keyword>
<dbReference type="CDD" id="cd04301">
    <property type="entry name" value="NAT_SF"/>
    <property type="match status" value="1"/>
</dbReference>
<evidence type="ECO:0000313" key="5">
    <source>
        <dbReference type="Proteomes" id="UP000631535"/>
    </source>
</evidence>
<dbReference type="EMBL" id="BMMP01000010">
    <property type="protein sequence ID" value="GGO51465.1"/>
    <property type="molecule type" value="Genomic_DNA"/>
</dbReference>
<evidence type="ECO:0000259" key="3">
    <source>
        <dbReference type="PROSITE" id="PS51186"/>
    </source>
</evidence>
<keyword evidence="1" id="KW-0808">Transferase</keyword>
<evidence type="ECO:0000313" key="4">
    <source>
        <dbReference type="EMBL" id="GGO51465.1"/>
    </source>
</evidence>
<dbReference type="InterPro" id="IPR000182">
    <property type="entry name" value="GNAT_dom"/>
</dbReference>
<dbReference type="Gene3D" id="3.40.630.30">
    <property type="match status" value="1"/>
</dbReference>
<sequence>MIVEPLVLTDGALPGALLGEITGLYASNREFHRLSGDFPDPDDIRPGQVARSLMDELAQPHARVLLARSGGRLTAVAATLAHHPDPADPDPWIGLLMVHAEAQRTGVGRELAAYIEAGFRREGREGVRLAVLENNPAALRFWTAAGYLVTGRREDRELHRPCAVMRKAL</sequence>
<dbReference type="InterPro" id="IPR050832">
    <property type="entry name" value="Bact_Acetyltransf"/>
</dbReference>
<protein>
    <recommendedName>
        <fullName evidence="3">N-acetyltransferase domain-containing protein</fullName>
    </recommendedName>
</protein>
<proteinExistence type="predicted"/>
<feature type="domain" description="N-acetyltransferase" evidence="3">
    <location>
        <begin position="29"/>
        <end position="169"/>
    </location>
</feature>
<dbReference type="RefSeq" id="WP_189037948.1">
    <property type="nucleotide sequence ID" value="NZ_BMMP01000010.1"/>
</dbReference>
<dbReference type="SUPFAM" id="SSF55729">
    <property type="entry name" value="Acyl-CoA N-acyltransferases (Nat)"/>
    <property type="match status" value="1"/>
</dbReference>
<gene>
    <name evidence="4" type="ORF">GCM10012287_33550</name>
</gene>
<comment type="caution">
    <text evidence="4">The sequence shown here is derived from an EMBL/GenBank/DDBJ whole genome shotgun (WGS) entry which is preliminary data.</text>
</comment>
<dbReference type="Proteomes" id="UP000631535">
    <property type="component" value="Unassembled WGS sequence"/>
</dbReference>
<accession>A0ABQ2MFW2</accession>
<dbReference type="PROSITE" id="PS51186">
    <property type="entry name" value="GNAT"/>
    <property type="match status" value="1"/>
</dbReference>
<reference evidence="5" key="1">
    <citation type="journal article" date="2019" name="Int. J. Syst. Evol. Microbiol.">
        <title>The Global Catalogue of Microorganisms (GCM) 10K type strain sequencing project: providing services to taxonomists for standard genome sequencing and annotation.</title>
        <authorList>
            <consortium name="The Broad Institute Genomics Platform"/>
            <consortium name="The Broad Institute Genome Sequencing Center for Infectious Disease"/>
            <person name="Wu L."/>
            <person name="Ma J."/>
        </authorList>
    </citation>
    <scope>NUCLEOTIDE SEQUENCE [LARGE SCALE GENOMIC DNA]</scope>
    <source>
        <strain evidence="5">CGMCC 4.7178</strain>
    </source>
</reference>
<evidence type="ECO:0000256" key="2">
    <source>
        <dbReference type="ARBA" id="ARBA00023315"/>
    </source>
</evidence>
<dbReference type="PANTHER" id="PTHR43877">
    <property type="entry name" value="AMINOALKYLPHOSPHONATE N-ACETYLTRANSFERASE-RELATED-RELATED"/>
    <property type="match status" value="1"/>
</dbReference>
<dbReference type="InterPro" id="IPR016181">
    <property type="entry name" value="Acyl_CoA_acyltransferase"/>
</dbReference>